<evidence type="ECO:0000313" key="7">
    <source>
        <dbReference type="Proteomes" id="UP000573599"/>
    </source>
</evidence>
<evidence type="ECO:0000313" key="6">
    <source>
        <dbReference type="EMBL" id="NYG07571.1"/>
    </source>
</evidence>
<dbReference type="InterPro" id="IPR050194">
    <property type="entry name" value="Glycosyltransferase_grp1"/>
</dbReference>
<feature type="domain" description="Glycosyl transferase family 1" evidence="4">
    <location>
        <begin position="196"/>
        <end position="351"/>
    </location>
</feature>
<protein>
    <recommendedName>
        <fullName evidence="1">D-inositol 3-phosphate glycosyltransferase</fullName>
    </recommendedName>
</protein>
<dbReference type="Pfam" id="PF00534">
    <property type="entry name" value="Glycos_transf_1"/>
    <property type="match status" value="1"/>
</dbReference>
<accession>A0A852WIX8</accession>
<organism evidence="6 7">
    <name type="scientific">Pedococcus badiiscoriae</name>
    <dbReference type="NCBI Taxonomy" id="642776"/>
    <lineage>
        <taxon>Bacteria</taxon>
        <taxon>Bacillati</taxon>
        <taxon>Actinomycetota</taxon>
        <taxon>Actinomycetes</taxon>
        <taxon>Micrococcales</taxon>
        <taxon>Intrasporangiaceae</taxon>
        <taxon>Pedococcus</taxon>
    </lineage>
</organism>
<dbReference type="InterPro" id="IPR001296">
    <property type="entry name" value="Glyco_trans_1"/>
</dbReference>
<evidence type="ECO:0000259" key="5">
    <source>
        <dbReference type="Pfam" id="PF13439"/>
    </source>
</evidence>
<dbReference type="Proteomes" id="UP000573599">
    <property type="component" value="Unassembled WGS sequence"/>
</dbReference>
<evidence type="ECO:0000259" key="4">
    <source>
        <dbReference type="Pfam" id="PF00534"/>
    </source>
</evidence>
<dbReference type="GO" id="GO:1901137">
    <property type="term" value="P:carbohydrate derivative biosynthetic process"/>
    <property type="evidence" value="ECO:0007669"/>
    <property type="project" value="UniProtKB-ARBA"/>
</dbReference>
<dbReference type="Gene3D" id="3.40.50.2000">
    <property type="entry name" value="Glycogen Phosphorylase B"/>
    <property type="match status" value="2"/>
</dbReference>
<evidence type="ECO:0000256" key="1">
    <source>
        <dbReference type="ARBA" id="ARBA00021292"/>
    </source>
</evidence>
<dbReference type="Pfam" id="PF13439">
    <property type="entry name" value="Glyco_transf_4"/>
    <property type="match status" value="1"/>
</dbReference>
<keyword evidence="7" id="KW-1185">Reference proteome</keyword>
<dbReference type="EMBL" id="JACCAB010000001">
    <property type="protein sequence ID" value="NYG07571.1"/>
    <property type="molecule type" value="Genomic_DNA"/>
</dbReference>
<name>A0A852WIX8_9MICO</name>
<comment type="caution">
    <text evidence="6">The sequence shown here is derived from an EMBL/GenBank/DDBJ whole genome shotgun (WGS) entry which is preliminary data.</text>
</comment>
<keyword evidence="3 6" id="KW-0808">Transferase</keyword>
<dbReference type="InterPro" id="IPR028098">
    <property type="entry name" value="Glyco_trans_4-like_N"/>
</dbReference>
<keyword evidence="2 6" id="KW-0328">Glycosyltransferase</keyword>
<feature type="domain" description="Glycosyltransferase subfamily 4-like N-terminal" evidence="5">
    <location>
        <begin position="15"/>
        <end position="178"/>
    </location>
</feature>
<reference evidence="6 7" key="1">
    <citation type="submission" date="2020-07" db="EMBL/GenBank/DDBJ databases">
        <title>Sequencing the genomes of 1000 actinobacteria strains.</title>
        <authorList>
            <person name="Klenk H.-P."/>
        </authorList>
    </citation>
    <scope>NUCLEOTIDE SEQUENCE [LARGE SCALE GENOMIC DNA]</scope>
    <source>
        <strain evidence="6 7">DSM 23987</strain>
    </source>
</reference>
<dbReference type="PANTHER" id="PTHR45947">
    <property type="entry name" value="SULFOQUINOVOSYL TRANSFERASE SQD2"/>
    <property type="match status" value="1"/>
</dbReference>
<dbReference type="RefSeq" id="WP_179421904.1">
    <property type="nucleotide sequence ID" value="NZ_JACCAB010000001.1"/>
</dbReference>
<dbReference type="CDD" id="cd03814">
    <property type="entry name" value="GT4-like"/>
    <property type="match status" value="1"/>
</dbReference>
<sequence>MRVAIVTESFLPYLNGVTTSVCRVAECLRDRGHEALILAPRPAPSHYAGYAVHGLASVPVRQFPVGLPMGGEVEAALADFAPDVVHVASPFVLGASALSAAARLGLATVAVYQTDMPSYVRQHGPGAVGRGAARAAWRWIRRMHEMADLTLAPSSATLAELRAHGIPRTALWARGVDAALFHPGWRADAGTRALRRSLAPKGEVLVGYVGRLAPEKELTRLASLAGLPGLRVVVVGEGPTRDEDAAALAAAGVDAVFLGRREGDDLARAYAAFDLFVHTGTRETFGQTLQEAAATALPVIAPARGGPLDLVDHSRTGLLFDPDRPESLREAVAHLAGDRVKREAMGEAGRLRVAPRSWASLTDQLLTHYSSAQQARSLAG</sequence>
<evidence type="ECO:0000256" key="2">
    <source>
        <dbReference type="ARBA" id="ARBA00022676"/>
    </source>
</evidence>
<dbReference type="SUPFAM" id="SSF53756">
    <property type="entry name" value="UDP-Glycosyltransferase/glycogen phosphorylase"/>
    <property type="match status" value="1"/>
</dbReference>
<dbReference type="GO" id="GO:0016758">
    <property type="term" value="F:hexosyltransferase activity"/>
    <property type="evidence" value="ECO:0007669"/>
    <property type="project" value="TreeGrafter"/>
</dbReference>
<dbReference type="AlphaFoldDB" id="A0A852WIX8"/>
<dbReference type="PANTHER" id="PTHR45947:SF3">
    <property type="entry name" value="SULFOQUINOVOSYL TRANSFERASE SQD2"/>
    <property type="match status" value="1"/>
</dbReference>
<proteinExistence type="predicted"/>
<gene>
    <name evidence="6" type="ORF">BJ986_002058</name>
</gene>
<evidence type="ECO:0000256" key="3">
    <source>
        <dbReference type="ARBA" id="ARBA00022679"/>
    </source>
</evidence>